<feature type="region of interest" description="Disordered" evidence="2">
    <location>
        <begin position="117"/>
        <end position="148"/>
    </location>
</feature>
<feature type="region of interest" description="Disordered" evidence="2">
    <location>
        <begin position="163"/>
        <end position="189"/>
    </location>
</feature>
<feature type="compositionally biased region" description="Polar residues" evidence="2">
    <location>
        <begin position="171"/>
        <end position="189"/>
    </location>
</feature>
<feature type="region of interest" description="Disordered" evidence="2">
    <location>
        <begin position="1"/>
        <end position="33"/>
    </location>
</feature>
<dbReference type="OrthoDB" id="299093at2759"/>
<organism evidence="3 4">
    <name type="scientific">Paramecium sonneborni</name>
    <dbReference type="NCBI Taxonomy" id="65129"/>
    <lineage>
        <taxon>Eukaryota</taxon>
        <taxon>Sar</taxon>
        <taxon>Alveolata</taxon>
        <taxon>Ciliophora</taxon>
        <taxon>Intramacronucleata</taxon>
        <taxon>Oligohymenophorea</taxon>
        <taxon>Peniculida</taxon>
        <taxon>Parameciidae</taxon>
        <taxon>Paramecium</taxon>
    </lineage>
</organism>
<protein>
    <submittedName>
        <fullName evidence="3">Uncharacterized protein</fullName>
    </submittedName>
</protein>
<feature type="coiled-coil region" evidence="1">
    <location>
        <begin position="197"/>
        <end position="286"/>
    </location>
</feature>
<name>A0A8S1N125_9CILI</name>
<evidence type="ECO:0000313" key="4">
    <source>
        <dbReference type="Proteomes" id="UP000692954"/>
    </source>
</evidence>
<feature type="compositionally biased region" description="Polar residues" evidence="2">
    <location>
        <begin position="117"/>
        <end position="126"/>
    </location>
</feature>
<evidence type="ECO:0000256" key="1">
    <source>
        <dbReference type="SAM" id="Coils"/>
    </source>
</evidence>
<sequence>MKQSARKPGKSVPKSKDNFTNQSSNSKKEITNESNGFDAKKQLIIQPIIIEPKNKQNCLFEIVELSNSLKDDDNVSGLVFKQIIISIEAKLTEFQERLDNRDNLTELNTHLQKLQYLQASPQSPHGNKSNIKKDDSNNDTSGIIRNQSQLSLPQNDISVMSAQEKMKSPQVRRSAQKQNSSILPNISQQTVSDNNKIAALEKRLRTNEDNYIKLTREFQDQYNTNNQKLEKTIKALNEKFMSFNSNNLQQQYNDITDSQKALISHLHQQSKEMTEINNTMNKLKETQNSQNVEIQNKIEHCLNLQNENFVRIQSLSSSLQSIDSDLIVILKCYKDLLNDIFKIDLIDQQQKKLISLLEEY</sequence>
<evidence type="ECO:0000313" key="3">
    <source>
        <dbReference type="EMBL" id="CAD8086947.1"/>
    </source>
</evidence>
<gene>
    <name evidence="3" type="ORF">PSON_ATCC_30995.1.T0500270</name>
</gene>
<accession>A0A8S1N125</accession>
<proteinExistence type="predicted"/>
<keyword evidence="1" id="KW-0175">Coiled coil</keyword>
<dbReference type="EMBL" id="CAJJDN010000050">
    <property type="protein sequence ID" value="CAD8086947.1"/>
    <property type="molecule type" value="Genomic_DNA"/>
</dbReference>
<dbReference type="AlphaFoldDB" id="A0A8S1N125"/>
<keyword evidence="4" id="KW-1185">Reference proteome</keyword>
<dbReference type="Proteomes" id="UP000692954">
    <property type="component" value="Unassembled WGS sequence"/>
</dbReference>
<comment type="caution">
    <text evidence="3">The sequence shown here is derived from an EMBL/GenBank/DDBJ whole genome shotgun (WGS) entry which is preliminary data.</text>
</comment>
<reference evidence="3" key="1">
    <citation type="submission" date="2021-01" db="EMBL/GenBank/DDBJ databases">
        <authorList>
            <consortium name="Genoscope - CEA"/>
            <person name="William W."/>
        </authorList>
    </citation>
    <scope>NUCLEOTIDE SEQUENCE</scope>
</reference>
<evidence type="ECO:0000256" key="2">
    <source>
        <dbReference type="SAM" id="MobiDB-lite"/>
    </source>
</evidence>